<name>A0ACD5XA46_AVESA</name>
<dbReference type="Proteomes" id="UP001732700">
    <property type="component" value="Chromosome 4D"/>
</dbReference>
<evidence type="ECO:0000313" key="1">
    <source>
        <dbReference type="EnsemblPlants" id="AVESA.00010b.r2.4DG0757670.1.CDS"/>
    </source>
</evidence>
<keyword evidence="2" id="KW-1185">Reference proteome</keyword>
<protein>
    <submittedName>
        <fullName evidence="1">Uncharacterized protein</fullName>
    </submittedName>
</protein>
<sequence>MFPLRRAKKTQQSARNTDTSPSPPFPFTSIGRARAPTVSGLALVASRRFLRFLIPLAIRGETTGEQRRKPRGKEKKTQLASRICESGFLLRCSSSSDMRAKKMLYGFSISLILINLASIMERADENLLPAVYKEVSAAFDAGPTDLGYLTFIMNFLKSIASPLAGVLALQYDRPTILAIGTVFWAISTGAVGVSQYFQQVAFWRGVNGLGLAIVIPSLQSFIADSYKDGTRGAGFGLLALIGSIGGIGGSIVATIMAGRDYWGLPGWRFAFIVVAFVSLLIGLLVYFYTVDPRKVSPSNFDDEDSHERSRLVGNSIFPPQSIWKDSWITARSVMKVRTFQIIVLQGIVGSLPWTAVVFFTMWFELIGFDNKSSAGLNSLFAIGCASGSFLGGVIADRLSRRYPDSGRIMCAQFSAFMGIPFTWVLLTLIPQSVDYWYSYAVTLFLMGLTISWCATCANNPMFAEVVPPKHRTMIYAFDRAFEGSFSSLAAPAVGMVTEKIYGYNAKTVNLENGSVAGAYALSRGLLTMMIVPFGLCFLFYTPLYFVFKRDRDNARLAASAKELELM</sequence>
<dbReference type="EnsemblPlants" id="AVESA.00010b.r2.4DG0757670.1">
    <property type="protein sequence ID" value="AVESA.00010b.r2.4DG0757670.1.CDS"/>
    <property type="gene ID" value="AVESA.00010b.r2.4DG0757670"/>
</dbReference>
<proteinExistence type="predicted"/>
<reference evidence="1" key="2">
    <citation type="submission" date="2025-09" db="UniProtKB">
        <authorList>
            <consortium name="EnsemblPlants"/>
        </authorList>
    </citation>
    <scope>IDENTIFICATION</scope>
</reference>
<accession>A0ACD5XA46</accession>
<organism evidence="1 2">
    <name type="scientific">Avena sativa</name>
    <name type="common">Oat</name>
    <dbReference type="NCBI Taxonomy" id="4498"/>
    <lineage>
        <taxon>Eukaryota</taxon>
        <taxon>Viridiplantae</taxon>
        <taxon>Streptophyta</taxon>
        <taxon>Embryophyta</taxon>
        <taxon>Tracheophyta</taxon>
        <taxon>Spermatophyta</taxon>
        <taxon>Magnoliopsida</taxon>
        <taxon>Liliopsida</taxon>
        <taxon>Poales</taxon>
        <taxon>Poaceae</taxon>
        <taxon>BOP clade</taxon>
        <taxon>Pooideae</taxon>
        <taxon>Poodae</taxon>
        <taxon>Poeae</taxon>
        <taxon>Poeae Chloroplast Group 1 (Aveneae type)</taxon>
        <taxon>Aveninae</taxon>
        <taxon>Avena</taxon>
    </lineage>
</organism>
<reference evidence="1" key="1">
    <citation type="submission" date="2021-05" db="EMBL/GenBank/DDBJ databases">
        <authorList>
            <person name="Scholz U."/>
            <person name="Mascher M."/>
            <person name="Fiebig A."/>
        </authorList>
    </citation>
    <scope>NUCLEOTIDE SEQUENCE [LARGE SCALE GENOMIC DNA]</scope>
</reference>
<evidence type="ECO:0000313" key="2">
    <source>
        <dbReference type="Proteomes" id="UP001732700"/>
    </source>
</evidence>